<keyword evidence="7" id="KW-1003">Cell membrane</keyword>
<evidence type="ECO:0000313" key="14">
    <source>
        <dbReference type="EMBL" id="EMZ27624.1"/>
    </source>
</evidence>
<feature type="transmembrane region" description="Helical" evidence="13">
    <location>
        <begin position="135"/>
        <end position="153"/>
    </location>
</feature>
<feature type="transmembrane region" description="Helical" evidence="13">
    <location>
        <begin position="389"/>
        <end position="412"/>
    </location>
</feature>
<feature type="transmembrane region" description="Helical" evidence="13">
    <location>
        <begin position="191"/>
        <end position="214"/>
    </location>
</feature>
<dbReference type="InterPro" id="IPR048279">
    <property type="entry name" value="MdtK-like"/>
</dbReference>
<dbReference type="GO" id="GO:0005886">
    <property type="term" value="C:plasma membrane"/>
    <property type="evidence" value="ECO:0007669"/>
    <property type="project" value="UniProtKB-SubCell"/>
</dbReference>
<feature type="transmembrane region" description="Helical" evidence="13">
    <location>
        <begin position="318"/>
        <end position="346"/>
    </location>
</feature>
<dbReference type="STRING" id="1235802.C823_02293"/>
<dbReference type="PIRSF" id="PIRSF006603">
    <property type="entry name" value="DinF"/>
    <property type="match status" value="1"/>
</dbReference>
<evidence type="ECO:0000256" key="3">
    <source>
        <dbReference type="ARBA" id="ARBA00010199"/>
    </source>
</evidence>
<protein>
    <recommendedName>
        <fullName evidence="4">Probable multidrug resistance protein NorM</fullName>
    </recommendedName>
    <alternativeName>
        <fullName evidence="12">Multidrug-efflux transporter</fullName>
    </alternativeName>
</protein>
<feature type="transmembrane region" description="Helical" evidence="13">
    <location>
        <begin position="279"/>
        <end position="297"/>
    </location>
</feature>
<evidence type="ECO:0000256" key="12">
    <source>
        <dbReference type="ARBA" id="ARBA00031636"/>
    </source>
</evidence>
<keyword evidence="6" id="KW-0050">Antiport</keyword>
<feature type="transmembrane region" description="Helical" evidence="13">
    <location>
        <begin position="418"/>
        <end position="439"/>
    </location>
</feature>
<keyword evidence="15" id="KW-1185">Reference proteome</keyword>
<evidence type="ECO:0000256" key="11">
    <source>
        <dbReference type="ARBA" id="ARBA00023136"/>
    </source>
</evidence>
<keyword evidence="9 13" id="KW-1133">Transmembrane helix</keyword>
<dbReference type="CDD" id="cd13138">
    <property type="entry name" value="MATE_yoeA_like"/>
    <property type="match status" value="1"/>
</dbReference>
<dbReference type="NCBIfam" id="TIGR00797">
    <property type="entry name" value="matE"/>
    <property type="match status" value="1"/>
</dbReference>
<comment type="function">
    <text evidence="1">Multidrug efflux pump.</text>
</comment>
<comment type="subcellular location">
    <subcellularLocation>
        <location evidence="2">Cell membrane</location>
        <topology evidence="2">Multi-pass membrane protein</topology>
    </subcellularLocation>
</comment>
<dbReference type="PANTHER" id="PTHR43298:SF2">
    <property type="entry name" value="FMN_FAD EXPORTER YEEO-RELATED"/>
    <property type="match status" value="1"/>
</dbReference>
<feature type="transmembrane region" description="Helical" evidence="13">
    <location>
        <begin position="358"/>
        <end position="377"/>
    </location>
</feature>
<dbReference type="HOGENOM" id="CLU_012893_5_0_9"/>
<dbReference type="OrthoDB" id="9776324at2"/>
<evidence type="ECO:0000256" key="7">
    <source>
        <dbReference type="ARBA" id="ARBA00022475"/>
    </source>
</evidence>
<accession>N2ASY4</accession>
<dbReference type="AlphaFoldDB" id="N2ASY4"/>
<dbReference type="eggNOG" id="COG0534">
    <property type="taxonomic scope" value="Bacteria"/>
</dbReference>
<evidence type="ECO:0000256" key="10">
    <source>
        <dbReference type="ARBA" id="ARBA00023065"/>
    </source>
</evidence>
<organism evidence="14 15">
    <name type="scientific">Eubacterium plexicaudatum ASF492</name>
    <dbReference type="NCBI Taxonomy" id="1235802"/>
    <lineage>
        <taxon>Bacteria</taxon>
        <taxon>Bacillati</taxon>
        <taxon>Bacillota</taxon>
        <taxon>Clostridia</taxon>
        <taxon>Eubacteriales</taxon>
        <taxon>Eubacteriaceae</taxon>
        <taxon>Eubacterium</taxon>
    </lineage>
</organism>
<keyword evidence="8 13" id="KW-0812">Transmembrane</keyword>
<keyword evidence="10" id="KW-0406">Ion transport</keyword>
<dbReference type="GO" id="GO:0015297">
    <property type="term" value="F:antiporter activity"/>
    <property type="evidence" value="ECO:0007669"/>
    <property type="project" value="UniProtKB-KW"/>
</dbReference>
<keyword evidence="5" id="KW-0813">Transport</keyword>
<evidence type="ECO:0000256" key="2">
    <source>
        <dbReference type="ARBA" id="ARBA00004651"/>
    </source>
</evidence>
<proteinExistence type="inferred from homology"/>
<dbReference type="Pfam" id="PF01554">
    <property type="entry name" value="MatE"/>
    <property type="match status" value="2"/>
</dbReference>
<evidence type="ECO:0000256" key="5">
    <source>
        <dbReference type="ARBA" id="ARBA00022448"/>
    </source>
</evidence>
<dbReference type="InterPro" id="IPR050222">
    <property type="entry name" value="MATE_MdtK"/>
</dbReference>
<comment type="similarity">
    <text evidence="3">Belongs to the multi antimicrobial extrusion (MATE) (TC 2.A.66.1) family.</text>
</comment>
<gene>
    <name evidence="14" type="ORF">C823_02293</name>
</gene>
<comment type="caution">
    <text evidence="14">The sequence shown here is derived from an EMBL/GenBank/DDBJ whole genome shotgun (WGS) entry which is preliminary data.</text>
</comment>
<reference evidence="14 15" key="1">
    <citation type="journal article" date="2014" name="Genome Announc.">
        <title>Draft genome sequences of the altered schaedler flora, a defined bacterial community from gnotobiotic mice.</title>
        <authorList>
            <person name="Wannemuehler M.J."/>
            <person name="Overstreet A.M."/>
            <person name="Ward D.V."/>
            <person name="Phillips G.J."/>
        </authorList>
    </citation>
    <scope>NUCLEOTIDE SEQUENCE [LARGE SCALE GENOMIC DNA]</scope>
    <source>
        <strain evidence="14 15">ASF492</strain>
    </source>
</reference>
<evidence type="ECO:0000313" key="15">
    <source>
        <dbReference type="Proteomes" id="UP000012589"/>
    </source>
</evidence>
<dbReference type="EMBL" id="AQFT01000068">
    <property type="protein sequence ID" value="EMZ27624.1"/>
    <property type="molecule type" value="Genomic_DNA"/>
</dbReference>
<dbReference type="InterPro" id="IPR002528">
    <property type="entry name" value="MATE_fam"/>
</dbReference>
<evidence type="ECO:0000256" key="6">
    <source>
        <dbReference type="ARBA" id="ARBA00022449"/>
    </source>
</evidence>
<name>N2ASY4_9FIRM</name>
<evidence type="ECO:0000256" key="9">
    <source>
        <dbReference type="ARBA" id="ARBA00022989"/>
    </source>
</evidence>
<dbReference type="GO" id="GO:0006811">
    <property type="term" value="P:monoatomic ion transport"/>
    <property type="evidence" value="ECO:0007669"/>
    <property type="project" value="UniProtKB-KW"/>
</dbReference>
<feature type="transmembrane region" description="Helical" evidence="13">
    <location>
        <begin position="249"/>
        <end position="273"/>
    </location>
</feature>
<feature type="transmembrane region" description="Helical" evidence="13">
    <location>
        <begin position="93"/>
        <end position="115"/>
    </location>
</feature>
<keyword evidence="11 13" id="KW-0472">Membrane</keyword>
<evidence type="ECO:0000256" key="4">
    <source>
        <dbReference type="ARBA" id="ARBA00020268"/>
    </source>
</evidence>
<evidence type="ECO:0000256" key="8">
    <source>
        <dbReference type="ARBA" id="ARBA00022692"/>
    </source>
</evidence>
<feature type="transmembrane region" description="Helical" evidence="13">
    <location>
        <begin position="165"/>
        <end position="185"/>
    </location>
</feature>
<sequence length="453" mass="49357">MTALRNMTDGSAGRLIFSFAMPLMLGNLFQQFYTISDAAIVGQVLGVSGIAAVGAAEWMIWMMLGMIQGFTQGFGIQMSQDFGARQYERLRNVIVNSAFLSAASAVIMLAGGQIFASWMLDILHTPDSVRADTMLYMRAMFWGIPVVMAYNLFASILRSLGDGKTPLYAMICASFINISLDLLFVPVLHMGVFGAAAATVLAQLCSALFCLVKIMRIDILKFRREDYALDTGLHLRLMKLGMPMAFQNFVISVGGMIVQSVVNGFGVIFIAGFTATNKLYGMLEVAATSYGFSMTTYTGQNLGAGKVSRIRKGYREALLLALLTSVVIAAVMILAGKWILLCFINGDSQTTADTLAVAYRYLFIMSICLPVLYYLHVTRSCIQGLGNTVLPMVSGCAEFAMRTAAAMLLPIVLGQDGIFYAEIAAWAGADVVLFFSFYYSMKKLRLFSAQKDG</sequence>
<evidence type="ECO:0000256" key="13">
    <source>
        <dbReference type="SAM" id="Phobius"/>
    </source>
</evidence>
<feature type="transmembrane region" description="Helical" evidence="13">
    <location>
        <begin position="12"/>
        <end position="33"/>
    </location>
</feature>
<feature type="transmembrane region" description="Helical" evidence="13">
    <location>
        <begin position="39"/>
        <end position="61"/>
    </location>
</feature>
<dbReference type="Proteomes" id="UP000012589">
    <property type="component" value="Unassembled WGS sequence"/>
</dbReference>
<dbReference type="GO" id="GO:0042910">
    <property type="term" value="F:xenobiotic transmembrane transporter activity"/>
    <property type="evidence" value="ECO:0007669"/>
    <property type="project" value="InterPro"/>
</dbReference>
<evidence type="ECO:0000256" key="1">
    <source>
        <dbReference type="ARBA" id="ARBA00003408"/>
    </source>
</evidence>
<dbReference type="PATRIC" id="fig|1235802.3.peg.2431"/>
<dbReference type="PANTHER" id="PTHR43298">
    <property type="entry name" value="MULTIDRUG RESISTANCE PROTEIN NORM-RELATED"/>
    <property type="match status" value="1"/>
</dbReference>